<dbReference type="OrthoDB" id="2085682at2"/>
<feature type="transmembrane region" description="Helical" evidence="1">
    <location>
        <begin position="6"/>
        <end position="25"/>
    </location>
</feature>
<evidence type="ECO:0000313" key="3">
    <source>
        <dbReference type="Proteomes" id="UP000219546"/>
    </source>
</evidence>
<dbReference type="RefSeq" id="WP_097160128.1">
    <property type="nucleotide sequence ID" value="NZ_JBEPMQ010000011.1"/>
</dbReference>
<keyword evidence="3" id="KW-1185">Reference proteome</keyword>
<accession>A0A285D4S0</accession>
<gene>
    <name evidence="2" type="ORF">SAMN05877753_11080</name>
</gene>
<dbReference type="AlphaFoldDB" id="A0A285D4S0"/>
<reference evidence="2 3" key="1">
    <citation type="submission" date="2017-08" db="EMBL/GenBank/DDBJ databases">
        <authorList>
            <person name="de Groot N.N."/>
        </authorList>
    </citation>
    <scope>NUCLEOTIDE SEQUENCE [LARGE SCALE GENOMIC DNA]</scope>
    <source>
        <strain evidence="2 3">JC228</strain>
    </source>
</reference>
<evidence type="ECO:0000313" key="2">
    <source>
        <dbReference type="EMBL" id="SNX74802.1"/>
    </source>
</evidence>
<protein>
    <submittedName>
        <fullName evidence="2">Uncharacterized protein</fullName>
    </submittedName>
</protein>
<evidence type="ECO:0000256" key="1">
    <source>
        <dbReference type="SAM" id="Phobius"/>
    </source>
</evidence>
<keyword evidence="1" id="KW-0472">Membrane</keyword>
<dbReference type="Proteomes" id="UP000219546">
    <property type="component" value="Unassembled WGS sequence"/>
</dbReference>
<name>A0A285D4S0_9BACI</name>
<organism evidence="2 3">
    <name type="scientific">Bacillus oleivorans</name>
    <dbReference type="NCBI Taxonomy" id="1448271"/>
    <lineage>
        <taxon>Bacteria</taxon>
        <taxon>Bacillati</taxon>
        <taxon>Bacillota</taxon>
        <taxon>Bacilli</taxon>
        <taxon>Bacillales</taxon>
        <taxon>Bacillaceae</taxon>
        <taxon>Bacillus</taxon>
    </lineage>
</organism>
<proteinExistence type="predicted"/>
<keyword evidence="1" id="KW-0812">Transmembrane</keyword>
<keyword evidence="1" id="KW-1133">Transmembrane helix</keyword>
<sequence>MNKKIVILFVLIILVIMFWWIFNLISRDGEFTKTSHVTAGIEHFEKRKAVFLGYNFSWKGIGKPIIEKIEFLKRDGTIVAKDENDFRIQPFIASTERIGVIDEEYVVNEGLDVDLIQVKGYQINKNFYLVLRVEFDGTNPDNDIKILRITYKKYGVTQYQNIPFDGGVIMDGWWSYYG</sequence>
<dbReference type="EMBL" id="OAOP01000010">
    <property type="protein sequence ID" value="SNX74802.1"/>
    <property type="molecule type" value="Genomic_DNA"/>
</dbReference>